<comment type="caution">
    <text evidence="2">The sequence shown here is derived from an EMBL/GenBank/DDBJ whole genome shotgun (WGS) entry which is preliminary data.</text>
</comment>
<accession>A0AAN4W133</accession>
<proteinExistence type="predicted"/>
<dbReference type="EMBL" id="BQKE01000001">
    <property type="protein sequence ID" value="GJM61970.1"/>
    <property type="molecule type" value="Genomic_DNA"/>
</dbReference>
<evidence type="ECO:0000313" key="3">
    <source>
        <dbReference type="Proteomes" id="UP001310022"/>
    </source>
</evidence>
<sequence length="81" mass="9267">MIRYFILVFLLIFSLNSLAQDSQQAHQQGDGFAQSSKAWLRNFKVSAGISGAYWHTSTQLSGAFLPYQLIIVEPFLRKHYN</sequence>
<keyword evidence="3" id="KW-1185">Reference proteome</keyword>
<dbReference type="AlphaFoldDB" id="A0AAN4W133"/>
<evidence type="ECO:0000313" key="2">
    <source>
        <dbReference type="EMBL" id="GJM61970.1"/>
    </source>
</evidence>
<organism evidence="2 3">
    <name type="scientific">Persicobacter diffluens</name>
    <dbReference type="NCBI Taxonomy" id="981"/>
    <lineage>
        <taxon>Bacteria</taxon>
        <taxon>Pseudomonadati</taxon>
        <taxon>Bacteroidota</taxon>
        <taxon>Cytophagia</taxon>
        <taxon>Cytophagales</taxon>
        <taxon>Persicobacteraceae</taxon>
        <taxon>Persicobacter</taxon>
    </lineage>
</organism>
<feature type="chain" id="PRO_5043025421" evidence="1">
    <location>
        <begin position="20"/>
        <end position="81"/>
    </location>
</feature>
<feature type="signal peptide" evidence="1">
    <location>
        <begin position="1"/>
        <end position="19"/>
    </location>
</feature>
<gene>
    <name evidence="2" type="ORF">PEDI_25220</name>
</gene>
<reference evidence="2 3" key="1">
    <citation type="submission" date="2021-12" db="EMBL/GenBank/DDBJ databases">
        <title>Genome sequencing of bacteria with rrn-lacking chromosome and rrn-plasmid.</title>
        <authorList>
            <person name="Anda M."/>
            <person name="Iwasaki W."/>
        </authorList>
    </citation>
    <scope>NUCLEOTIDE SEQUENCE [LARGE SCALE GENOMIC DNA]</scope>
    <source>
        <strain evidence="2 3">NBRC 15940</strain>
    </source>
</reference>
<keyword evidence="1" id="KW-0732">Signal</keyword>
<dbReference type="Proteomes" id="UP001310022">
    <property type="component" value="Unassembled WGS sequence"/>
</dbReference>
<evidence type="ECO:0000256" key="1">
    <source>
        <dbReference type="SAM" id="SignalP"/>
    </source>
</evidence>
<name>A0AAN4W133_9BACT</name>
<protein>
    <submittedName>
        <fullName evidence="2">Uncharacterized protein</fullName>
    </submittedName>
</protein>